<name>A0A1X6Z927_9RHOB</name>
<evidence type="ECO:0000259" key="9">
    <source>
        <dbReference type="PROSITE" id="PS50928"/>
    </source>
</evidence>
<reference evidence="10 13" key="2">
    <citation type="submission" date="2018-03" db="EMBL/GenBank/DDBJ databases">
        <title>Genomic Encyclopedia of Archaeal and Bacterial Type Strains, Phase II (KMG-II): from individual species to whole genera.</title>
        <authorList>
            <person name="Goeker M."/>
        </authorList>
    </citation>
    <scope>NUCLEOTIDE SEQUENCE [LARGE SCALE GENOMIC DNA]</scope>
    <source>
        <strain evidence="10 13">DSM 29956</strain>
    </source>
</reference>
<dbReference type="GO" id="GO:0055085">
    <property type="term" value="P:transmembrane transport"/>
    <property type="evidence" value="ECO:0007669"/>
    <property type="project" value="InterPro"/>
</dbReference>
<keyword evidence="6 7" id="KW-0472">Membrane</keyword>
<dbReference type="SUPFAM" id="SSF161098">
    <property type="entry name" value="MetI-like"/>
    <property type="match status" value="1"/>
</dbReference>
<dbReference type="Proteomes" id="UP000193495">
    <property type="component" value="Unassembled WGS sequence"/>
</dbReference>
<evidence type="ECO:0000256" key="6">
    <source>
        <dbReference type="ARBA" id="ARBA00023136"/>
    </source>
</evidence>
<dbReference type="Gene3D" id="1.10.3720.10">
    <property type="entry name" value="MetI-like"/>
    <property type="match status" value="1"/>
</dbReference>
<keyword evidence="5 7" id="KW-1133">Transmembrane helix</keyword>
<dbReference type="EMBL" id="PYGB01000005">
    <property type="protein sequence ID" value="PSK86499.1"/>
    <property type="molecule type" value="Genomic_DNA"/>
</dbReference>
<dbReference type="InterPro" id="IPR000515">
    <property type="entry name" value="MetI-like"/>
</dbReference>
<keyword evidence="13" id="KW-1185">Reference proteome</keyword>
<dbReference type="EMBL" id="FWFY01000005">
    <property type="protein sequence ID" value="SLN44916.1"/>
    <property type="molecule type" value="Genomic_DNA"/>
</dbReference>
<dbReference type="RefSeq" id="WP_242665550.1">
    <property type="nucleotide sequence ID" value="NZ_FWFY01000005.1"/>
</dbReference>
<evidence type="ECO:0000313" key="13">
    <source>
        <dbReference type="Proteomes" id="UP000240624"/>
    </source>
</evidence>
<evidence type="ECO:0000256" key="8">
    <source>
        <dbReference type="SAM" id="MobiDB-lite"/>
    </source>
</evidence>
<dbReference type="PANTHER" id="PTHR43386:SF25">
    <property type="entry name" value="PEPTIDE ABC TRANSPORTER PERMEASE PROTEIN"/>
    <property type="match status" value="1"/>
</dbReference>
<organism evidence="11 12">
    <name type="scientific">Limimaricola soesokkakensis</name>
    <dbReference type="NCBI Taxonomy" id="1343159"/>
    <lineage>
        <taxon>Bacteria</taxon>
        <taxon>Pseudomonadati</taxon>
        <taxon>Pseudomonadota</taxon>
        <taxon>Alphaproteobacteria</taxon>
        <taxon>Rhodobacterales</taxon>
        <taxon>Paracoccaceae</taxon>
        <taxon>Limimaricola</taxon>
    </lineage>
</organism>
<feature type="transmembrane region" description="Helical" evidence="7">
    <location>
        <begin position="155"/>
        <end position="182"/>
    </location>
</feature>
<evidence type="ECO:0000256" key="2">
    <source>
        <dbReference type="ARBA" id="ARBA00022448"/>
    </source>
</evidence>
<evidence type="ECO:0000256" key="7">
    <source>
        <dbReference type="RuleBase" id="RU363032"/>
    </source>
</evidence>
<dbReference type="InterPro" id="IPR035906">
    <property type="entry name" value="MetI-like_sf"/>
</dbReference>
<evidence type="ECO:0000256" key="3">
    <source>
        <dbReference type="ARBA" id="ARBA00022475"/>
    </source>
</evidence>
<feature type="transmembrane region" description="Helical" evidence="7">
    <location>
        <begin position="224"/>
        <end position="253"/>
    </location>
</feature>
<evidence type="ECO:0000313" key="11">
    <source>
        <dbReference type="EMBL" id="SLN44916.1"/>
    </source>
</evidence>
<keyword evidence="2 7" id="KW-0813">Transport</keyword>
<feature type="transmembrane region" description="Helical" evidence="7">
    <location>
        <begin position="41"/>
        <end position="63"/>
    </location>
</feature>
<feature type="transmembrane region" description="Helical" evidence="7">
    <location>
        <begin position="109"/>
        <end position="135"/>
    </location>
</feature>
<feature type="region of interest" description="Disordered" evidence="8">
    <location>
        <begin position="1"/>
        <end position="20"/>
    </location>
</feature>
<keyword evidence="4 7" id="KW-0812">Transmembrane</keyword>
<keyword evidence="3" id="KW-1003">Cell membrane</keyword>
<dbReference type="CDD" id="cd06261">
    <property type="entry name" value="TM_PBP2"/>
    <property type="match status" value="1"/>
</dbReference>
<reference evidence="11 12" key="1">
    <citation type="submission" date="2017-03" db="EMBL/GenBank/DDBJ databases">
        <authorList>
            <person name="Afonso C.L."/>
            <person name="Miller P.J."/>
            <person name="Scott M.A."/>
            <person name="Spackman E."/>
            <person name="Goraichik I."/>
            <person name="Dimitrov K.M."/>
            <person name="Suarez D.L."/>
            <person name="Swayne D.E."/>
        </authorList>
    </citation>
    <scope>NUCLEOTIDE SEQUENCE [LARGE SCALE GENOMIC DNA]</scope>
    <source>
        <strain evidence="11 12">CECT 8367</strain>
    </source>
</reference>
<gene>
    <name evidence="11" type="primary">gsiD_2</name>
    <name evidence="10" type="ORF">CLV79_105206</name>
    <name evidence="11" type="ORF">LOS8367_01966</name>
</gene>
<dbReference type="GO" id="GO:0005886">
    <property type="term" value="C:plasma membrane"/>
    <property type="evidence" value="ECO:0007669"/>
    <property type="project" value="UniProtKB-SubCell"/>
</dbReference>
<evidence type="ECO:0000256" key="1">
    <source>
        <dbReference type="ARBA" id="ARBA00004651"/>
    </source>
</evidence>
<dbReference type="Pfam" id="PF12911">
    <property type="entry name" value="OppC_N"/>
    <property type="match status" value="1"/>
</dbReference>
<comment type="subcellular location">
    <subcellularLocation>
        <location evidence="1 7">Cell membrane</location>
        <topology evidence="1 7">Multi-pass membrane protein</topology>
    </subcellularLocation>
</comment>
<dbReference type="AlphaFoldDB" id="A0A1X6Z927"/>
<comment type="similarity">
    <text evidence="7">Belongs to the binding-protein-dependent transport system permease family.</text>
</comment>
<proteinExistence type="inferred from homology"/>
<evidence type="ECO:0000256" key="4">
    <source>
        <dbReference type="ARBA" id="ARBA00022692"/>
    </source>
</evidence>
<dbReference type="PROSITE" id="PS50928">
    <property type="entry name" value="ABC_TM1"/>
    <property type="match status" value="1"/>
</dbReference>
<evidence type="ECO:0000313" key="12">
    <source>
        <dbReference type="Proteomes" id="UP000193495"/>
    </source>
</evidence>
<dbReference type="PANTHER" id="PTHR43386">
    <property type="entry name" value="OLIGOPEPTIDE TRANSPORT SYSTEM PERMEASE PROTEIN APPC"/>
    <property type="match status" value="1"/>
</dbReference>
<feature type="transmembrane region" description="Helical" evidence="7">
    <location>
        <begin position="273"/>
        <end position="292"/>
    </location>
</feature>
<dbReference type="Pfam" id="PF00528">
    <property type="entry name" value="BPD_transp_1"/>
    <property type="match status" value="1"/>
</dbReference>
<protein>
    <submittedName>
        <fullName evidence="11">Glutathione transport system permease protein GsiD</fullName>
    </submittedName>
    <submittedName>
        <fullName evidence="10">Peptide/nickel transport system permease protein</fullName>
    </submittedName>
</protein>
<feature type="domain" description="ABC transmembrane type-1" evidence="9">
    <location>
        <begin position="107"/>
        <end position="296"/>
    </location>
</feature>
<evidence type="ECO:0000256" key="5">
    <source>
        <dbReference type="ARBA" id="ARBA00022989"/>
    </source>
</evidence>
<dbReference type="InterPro" id="IPR050366">
    <property type="entry name" value="BP-dependent_transpt_permease"/>
</dbReference>
<accession>A0A1X6Z927</accession>
<dbReference type="Proteomes" id="UP000240624">
    <property type="component" value="Unassembled WGS sequence"/>
</dbReference>
<evidence type="ECO:0000313" key="10">
    <source>
        <dbReference type="EMBL" id="PSK86499.1"/>
    </source>
</evidence>
<dbReference type="InterPro" id="IPR025966">
    <property type="entry name" value="OppC_N"/>
</dbReference>
<feature type="compositionally biased region" description="Low complexity" evidence="8">
    <location>
        <begin position="1"/>
        <end position="16"/>
    </location>
</feature>
<sequence length="309" mass="32854">MSAAMPRATATAAAPRDPLLEEITGPTPGQMLRRRIFGHQGFLIGTITLLVLLAIALVAPLIAPHDPYAQDLMSRMERPVFMGGDWDHVLGTDHLGRDYLSRLIYGARVSLLIGGVAALISGLIGTAMGVAAGYFGGRVDMVVTFLINVRLAMPVTLVALAVVAVLGGSLEVVIGVLGLLLWDRFAVVMRASTLQVRGREYVAAARAIGCSTPRILLTEILPNILNALIVVVTLEMAHAILLEAALSFLGLGVQPPTPSWGLMVSEGKNMMLFEPWLVLIPGAVLFVLVLAINLMGDGLRDVTAPENRS</sequence>